<dbReference type="AlphaFoldDB" id="A0A532UQQ6"/>
<sequence>MSKVKLYRIHPQVDRTGGLAQKFPKLLQEAGLADIVKQGDLVAVKMHFGEPGNLRYTRPAFPVMVVDALLELGAKPFVTDTAVLYKSPRHHAWDYYLAAKRHGFTSEVLGCPLIIAGGMTDLSVKVKVPGAKRLQEVGIAQEIYDADVLISLAHVTLHLQYPLGASIKNVAMGCADIPTKTAMHDIRTTKPRLVGQYQATMDVAKAVLSGFEKKFFGINLLLDVTPDCDCWNKSDVPIVPDLGILAGTDPNGLDQASYDLITAAPGYPGSKLDGTDGAVAGGNKVTPIYPNIDCKAYFDIANQSKLGNPDYEIVTIS</sequence>
<feature type="domain" description="DUF362" evidence="1">
    <location>
        <begin position="42"/>
        <end position="258"/>
    </location>
</feature>
<comment type="caution">
    <text evidence="2">The sequence shown here is derived from an EMBL/GenBank/DDBJ whole genome shotgun (WGS) entry which is preliminary data.</text>
</comment>
<accession>A0A532UQQ6</accession>
<name>A0A532UQQ6_UNCL8</name>
<evidence type="ECO:0000259" key="1">
    <source>
        <dbReference type="Pfam" id="PF04015"/>
    </source>
</evidence>
<dbReference type="EMBL" id="NJBN01000013">
    <property type="protein sequence ID" value="TKJ37274.1"/>
    <property type="molecule type" value="Genomic_DNA"/>
</dbReference>
<proteinExistence type="predicted"/>
<dbReference type="Proteomes" id="UP000319619">
    <property type="component" value="Unassembled WGS sequence"/>
</dbReference>
<evidence type="ECO:0000313" key="3">
    <source>
        <dbReference type="Proteomes" id="UP000319619"/>
    </source>
</evidence>
<evidence type="ECO:0000313" key="2">
    <source>
        <dbReference type="EMBL" id="TKJ37274.1"/>
    </source>
</evidence>
<dbReference type="Pfam" id="PF04015">
    <property type="entry name" value="DUF362"/>
    <property type="match status" value="1"/>
</dbReference>
<protein>
    <recommendedName>
        <fullName evidence="1">DUF362 domain-containing protein</fullName>
    </recommendedName>
</protein>
<reference evidence="2 3" key="1">
    <citation type="submission" date="2017-06" db="EMBL/GenBank/DDBJ databases">
        <title>Novel microbial phyla capable of carbon fixation and sulfur reduction in deep-sea sediments.</title>
        <authorList>
            <person name="Huang J."/>
            <person name="Baker B."/>
            <person name="Wang Y."/>
        </authorList>
    </citation>
    <scope>NUCLEOTIDE SEQUENCE [LARGE SCALE GENOMIC DNA]</scope>
    <source>
        <strain evidence="2">B3_LCP</strain>
    </source>
</reference>
<gene>
    <name evidence="2" type="ORF">CEE37_14295</name>
</gene>
<organism evidence="2 3">
    <name type="scientific">candidate division LCP-89 bacterium B3_LCP</name>
    <dbReference type="NCBI Taxonomy" id="2012998"/>
    <lineage>
        <taxon>Bacteria</taxon>
        <taxon>Pseudomonadati</taxon>
        <taxon>Bacteria division LCP-89</taxon>
    </lineage>
</organism>
<dbReference type="InterPro" id="IPR007160">
    <property type="entry name" value="DUF362"/>
</dbReference>